<keyword evidence="3" id="KW-0328">Glycosyltransferase</keyword>
<feature type="transmembrane region" description="Helical" evidence="8">
    <location>
        <begin position="82"/>
        <end position="100"/>
    </location>
</feature>
<evidence type="ECO:0000256" key="6">
    <source>
        <dbReference type="ARBA" id="ARBA00022989"/>
    </source>
</evidence>
<evidence type="ECO:0000259" key="9">
    <source>
        <dbReference type="Pfam" id="PF13231"/>
    </source>
</evidence>
<evidence type="ECO:0000313" key="11">
    <source>
        <dbReference type="Proteomes" id="UP000179221"/>
    </source>
</evidence>
<organism evidence="10 11">
    <name type="scientific">Candidatus Woesebacteria bacterium RIFCSPHIGHO2_01_FULL_40_22</name>
    <dbReference type="NCBI Taxonomy" id="1802499"/>
    <lineage>
        <taxon>Bacteria</taxon>
        <taxon>Candidatus Woeseibacteriota</taxon>
    </lineage>
</organism>
<dbReference type="PANTHER" id="PTHR33908:SF11">
    <property type="entry name" value="MEMBRANE PROTEIN"/>
    <property type="match status" value="1"/>
</dbReference>
<dbReference type="AlphaFoldDB" id="A0A1F7YJU3"/>
<feature type="transmembrane region" description="Helical" evidence="8">
    <location>
        <begin position="195"/>
        <end position="216"/>
    </location>
</feature>
<reference evidence="10 11" key="1">
    <citation type="journal article" date="2016" name="Nat. Commun.">
        <title>Thousands of microbial genomes shed light on interconnected biogeochemical processes in an aquifer system.</title>
        <authorList>
            <person name="Anantharaman K."/>
            <person name="Brown C.T."/>
            <person name="Hug L.A."/>
            <person name="Sharon I."/>
            <person name="Castelle C.J."/>
            <person name="Probst A.J."/>
            <person name="Thomas B.C."/>
            <person name="Singh A."/>
            <person name="Wilkins M.J."/>
            <person name="Karaoz U."/>
            <person name="Brodie E.L."/>
            <person name="Williams K.H."/>
            <person name="Hubbard S.S."/>
            <person name="Banfield J.F."/>
        </authorList>
    </citation>
    <scope>NUCLEOTIDE SEQUENCE [LARGE SCALE GENOMIC DNA]</scope>
</reference>
<dbReference type="GO" id="GO:0016763">
    <property type="term" value="F:pentosyltransferase activity"/>
    <property type="evidence" value="ECO:0007669"/>
    <property type="project" value="TreeGrafter"/>
</dbReference>
<gene>
    <name evidence="10" type="ORF">A2628_02015</name>
</gene>
<dbReference type="InterPro" id="IPR050297">
    <property type="entry name" value="LipidA_mod_glycosyltrf_83"/>
</dbReference>
<evidence type="ECO:0000256" key="1">
    <source>
        <dbReference type="ARBA" id="ARBA00004651"/>
    </source>
</evidence>
<feature type="transmembrane region" description="Helical" evidence="8">
    <location>
        <begin position="264"/>
        <end position="285"/>
    </location>
</feature>
<evidence type="ECO:0000256" key="5">
    <source>
        <dbReference type="ARBA" id="ARBA00022692"/>
    </source>
</evidence>
<keyword evidence="5 8" id="KW-0812">Transmembrane</keyword>
<dbReference type="PANTHER" id="PTHR33908">
    <property type="entry name" value="MANNOSYLTRANSFERASE YKCB-RELATED"/>
    <property type="match status" value="1"/>
</dbReference>
<evidence type="ECO:0000256" key="7">
    <source>
        <dbReference type="ARBA" id="ARBA00023136"/>
    </source>
</evidence>
<accession>A0A1F7YJU3</accession>
<evidence type="ECO:0000256" key="8">
    <source>
        <dbReference type="SAM" id="Phobius"/>
    </source>
</evidence>
<keyword evidence="7 8" id="KW-0472">Membrane</keyword>
<evidence type="ECO:0000256" key="4">
    <source>
        <dbReference type="ARBA" id="ARBA00022679"/>
    </source>
</evidence>
<feature type="transmembrane region" description="Helical" evidence="8">
    <location>
        <begin position="346"/>
        <end position="364"/>
    </location>
</feature>
<keyword evidence="2" id="KW-1003">Cell membrane</keyword>
<proteinExistence type="predicted"/>
<evidence type="ECO:0000256" key="2">
    <source>
        <dbReference type="ARBA" id="ARBA00022475"/>
    </source>
</evidence>
<feature type="domain" description="Glycosyltransferase RgtA/B/C/D-like" evidence="9">
    <location>
        <begin position="54"/>
        <end position="212"/>
    </location>
</feature>
<dbReference type="Pfam" id="PF13231">
    <property type="entry name" value="PMT_2"/>
    <property type="match status" value="1"/>
</dbReference>
<feature type="transmembrane region" description="Helical" evidence="8">
    <location>
        <begin position="131"/>
        <end position="151"/>
    </location>
</feature>
<name>A0A1F7YJU3_9BACT</name>
<comment type="subcellular location">
    <subcellularLocation>
        <location evidence="1">Cell membrane</location>
        <topology evidence="1">Multi-pass membrane protein</topology>
    </subcellularLocation>
</comment>
<dbReference type="GO" id="GO:0009103">
    <property type="term" value="P:lipopolysaccharide biosynthetic process"/>
    <property type="evidence" value="ECO:0007669"/>
    <property type="project" value="UniProtKB-ARBA"/>
</dbReference>
<evidence type="ECO:0000256" key="3">
    <source>
        <dbReference type="ARBA" id="ARBA00022676"/>
    </source>
</evidence>
<keyword evidence="6 8" id="KW-1133">Transmembrane helix</keyword>
<dbReference type="InterPro" id="IPR038731">
    <property type="entry name" value="RgtA/B/C-like"/>
</dbReference>
<keyword evidence="4" id="KW-0808">Transferase</keyword>
<dbReference type="GO" id="GO:0005886">
    <property type="term" value="C:plasma membrane"/>
    <property type="evidence" value="ECO:0007669"/>
    <property type="project" value="UniProtKB-SubCell"/>
</dbReference>
<protein>
    <recommendedName>
        <fullName evidence="9">Glycosyltransferase RgtA/B/C/D-like domain-containing protein</fullName>
    </recommendedName>
</protein>
<dbReference type="Proteomes" id="UP000179221">
    <property type="component" value="Unassembled WGS sequence"/>
</dbReference>
<comment type="caution">
    <text evidence="10">The sequence shown here is derived from an EMBL/GenBank/DDBJ whole genome shotgun (WGS) entry which is preliminary data.</text>
</comment>
<evidence type="ECO:0000313" key="10">
    <source>
        <dbReference type="EMBL" id="OGM27542.1"/>
    </source>
</evidence>
<feature type="transmembrane region" description="Helical" evidence="8">
    <location>
        <begin position="292"/>
        <end position="312"/>
    </location>
</feature>
<feature type="transmembrane region" description="Helical" evidence="8">
    <location>
        <begin position="318"/>
        <end position="339"/>
    </location>
</feature>
<sequence length="484" mass="56062">MKISLKLALLLLVAFVLRLISVNQSLWLDEAIGANLVKNETINRVLLHFPLHDNHPPLYYLILKLWTGLFGYSELSIRLPSIIFGVLTVYITYLIAGKFIKHSKSIFPIFSAFLIATSQFHIYYSQEARMYSQTSFFAATTIYFLLVIGQVKDNLKYWIFFSLSLLMLVFSDYVPVFIIPVFWLYGLVTKKDKSWWIGLLISHIPLVVVGLLWLPIFRAQLAGGKWVLENLPAWRELAGGSTFKQLLLVWTKFTLGRISFYNKIFYYTLILVSSVPFGCALINSLRRAGSFFLIHLWFFVPLTLTFVFSFFIPAFIYFRFMFIVPAFYLLIAWGTSSLINLKVRNLLIAIFVIVNAFSLVVYYSDNKQKREDWKNTLAYLNHTVKNDEIVLFSNPESFAPFTWYKNAAINSGGATNSVSINDEETRFKTELLIKNRNGVYYFNYLQDLIDPRGIVRDVIAVNNYKKDSIFVFNGVGEIEYWVKE</sequence>
<dbReference type="EMBL" id="MGGL01000004">
    <property type="protein sequence ID" value="OGM27542.1"/>
    <property type="molecule type" value="Genomic_DNA"/>
</dbReference>
<feature type="transmembrane region" description="Helical" evidence="8">
    <location>
        <begin position="157"/>
        <end position="183"/>
    </location>
</feature>